<dbReference type="Proteomes" id="UP000315215">
    <property type="component" value="Chromosome"/>
</dbReference>
<sequence length="243" mass="28399">MMAPQHILNTWRKFDSFPMETLTKAWRIQRGQSDQRNIALLKEDYARYGISGNCFDLAVWLMEAFKEAGVKAYPIGDRLNSEEAHAAVIAQDEDGNRYLCDLGDQWIQPILIQTNTDKLSGFFPAADVQLYSHDSKLEVVYHRPNGKTSRQFYDTSPVPYQDFLSMAHKNQKRLRPDPLVEMRIPHHGEIAHWEFSDWTSFWSTNSGIQKETKLYTVEDWVERLHNRTGYDRTFLEDALSLYM</sequence>
<dbReference type="OrthoDB" id="2591886at2"/>
<gene>
    <name evidence="1" type="ORF">FN924_03000</name>
</gene>
<evidence type="ECO:0008006" key="3">
    <source>
        <dbReference type="Google" id="ProtNLM"/>
    </source>
</evidence>
<dbReference type="AlphaFoldDB" id="A0A516KCX3"/>
<evidence type="ECO:0000313" key="2">
    <source>
        <dbReference type="Proteomes" id="UP000315215"/>
    </source>
</evidence>
<reference evidence="1 2" key="1">
    <citation type="submission" date="2019-07" db="EMBL/GenBank/DDBJ databases">
        <authorList>
            <person name="Li J."/>
        </authorList>
    </citation>
    <scope>NUCLEOTIDE SEQUENCE [LARGE SCALE GENOMIC DNA]</scope>
    <source>
        <strain evidence="1 2">TKL69</strain>
    </source>
</reference>
<dbReference type="SUPFAM" id="SSF54001">
    <property type="entry name" value="Cysteine proteinases"/>
    <property type="match status" value="1"/>
</dbReference>
<dbReference type="InterPro" id="IPR053710">
    <property type="entry name" value="Arylamine_NAT_domain_sf"/>
</dbReference>
<proteinExistence type="predicted"/>
<keyword evidence="2" id="KW-1185">Reference proteome</keyword>
<accession>A0A516KCX3</accession>
<dbReference type="Gene3D" id="3.30.2140.20">
    <property type="match status" value="1"/>
</dbReference>
<dbReference type="InterPro" id="IPR038765">
    <property type="entry name" value="Papain-like_cys_pep_sf"/>
</dbReference>
<protein>
    <recommendedName>
        <fullName evidence="3">Arylamine N-acetyltransferase</fullName>
    </recommendedName>
</protein>
<dbReference type="EMBL" id="CP041666">
    <property type="protein sequence ID" value="QDP39254.1"/>
    <property type="molecule type" value="Genomic_DNA"/>
</dbReference>
<dbReference type="KEGG" id="aqt:FN924_03000"/>
<evidence type="ECO:0000313" key="1">
    <source>
        <dbReference type="EMBL" id="QDP39254.1"/>
    </source>
</evidence>
<dbReference type="RefSeq" id="WP_143892004.1">
    <property type="nucleotide sequence ID" value="NZ_CP041666.1"/>
</dbReference>
<organism evidence="1 2">
    <name type="scientific">Radiobacillus deserti</name>
    <dbReference type="NCBI Taxonomy" id="2594883"/>
    <lineage>
        <taxon>Bacteria</taxon>
        <taxon>Bacillati</taxon>
        <taxon>Bacillota</taxon>
        <taxon>Bacilli</taxon>
        <taxon>Bacillales</taxon>
        <taxon>Bacillaceae</taxon>
        <taxon>Radiobacillus</taxon>
    </lineage>
</organism>
<name>A0A516KCX3_9BACI</name>